<evidence type="ECO:0000313" key="2">
    <source>
        <dbReference type="Proteomes" id="UP001362999"/>
    </source>
</evidence>
<reference evidence="1 2" key="1">
    <citation type="journal article" date="2024" name="J Genomics">
        <title>Draft genome sequencing and assembly of Favolaschia claudopus CIRM-BRFM 2984 isolated from oak limbs.</title>
        <authorList>
            <person name="Navarro D."/>
            <person name="Drula E."/>
            <person name="Chaduli D."/>
            <person name="Cazenave R."/>
            <person name="Ahrendt S."/>
            <person name="Wang J."/>
            <person name="Lipzen A."/>
            <person name="Daum C."/>
            <person name="Barry K."/>
            <person name="Grigoriev I.V."/>
            <person name="Favel A."/>
            <person name="Rosso M.N."/>
            <person name="Martin F."/>
        </authorList>
    </citation>
    <scope>NUCLEOTIDE SEQUENCE [LARGE SCALE GENOMIC DNA]</scope>
    <source>
        <strain evidence="1 2">CIRM-BRFM 2984</strain>
    </source>
</reference>
<gene>
    <name evidence="1" type="ORF">R3P38DRAFT_3238567</name>
</gene>
<dbReference type="EMBL" id="JAWWNJ010000178">
    <property type="protein sequence ID" value="KAK6974807.1"/>
    <property type="molecule type" value="Genomic_DNA"/>
</dbReference>
<dbReference type="AlphaFoldDB" id="A0AAV9Z9D2"/>
<accession>A0AAV9Z9D2</accession>
<evidence type="ECO:0000313" key="1">
    <source>
        <dbReference type="EMBL" id="KAK6974807.1"/>
    </source>
</evidence>
<dbReference type="Proteomes" id="UP001362999">
    <property type="component" value="Unassembled WGS sequence"/>
</dbReference>
<keyword evidence="2" id="KW-1185">Reference proteome</keyword>
<name>A0AAV9Z9D2_9AGAR</name>
<organism evidence="1 2">
    <name type="scientific">Favolaschia claudopus</name>
    <dbReference type="NCBI Taxonomy" id="2862362"/>
    <lineage>
        <taxon>Eukaryota</taxon>
        <taxon>Fungi</taxon>
        <taxon>Dikarya</taxon>
        <taxon>Basidiomycota</taxon>
        <taxon>Agaricomycotina</taxon>
        <taxon>Agaricomycetes</taxon>
        <taxon>Agaricomycetidae</taxon>
        <taxon>Agaricales</taxon>
        <taxon>Marasmiineae</taxon>
        <taxon>Mycenaceae</taxon>
        <taxon>Favolaschia</taxon>
    </lineage>
</organism>
<comment type="caution">
    <text evidence="1">The sequence shown here is derived from an EMBL/GenBank/DDBJ whole genome shotgun (WGS) entry which is preliminary data.</text>
</comment>
<proteinExistence type="predicted"/>
<protein>
    <submittedName>
        <fullName evidence="1">Uncharacterized protein</fullName>
    </submittedName>
</protein>
<sequence length="416" mass="46688">MHPALEFKNIENLPFRLRRLAVPAYNGSLSHMVQAQALLANFDLATSRALHLPIFYQYLSTSSLSNHSHGSDCPCKRAHFAITSLGLTQLGGIPQQAALDIWPRFWFWFQRYAVVVDGMEHQGIHEKAPIMLAHFLHDVYDESRQRFELSVSQAPGLRFFLARAWRLALQDYVLDNSTLLALTSVSKFLRFAHGVRDAPSRRPTEELQEFIEGAGGLPSFAALVVRHFDVFSRGEQDDVRFFDSAVTLVLHLTDSGHPETLNQRYERVSTHTLTPVRLSLAVLHSSTLPFSGNSSHPSLDQKGAFKLAGVLNVLLRLSVRNDLCLEVDLFNAIIDLLAASTIYVSLLRPLRKSVTAVAEGADHPLFDHSVIEAKWLELLNILNNRLLSIYIPKITCQCSAKARRACDNLQCGMIRN</sequence>